<dbReference type="InterPro" id="IPR051834">
    <property type="entry name" value="RING_finger_E3_ligase"/>
</dbReference>
<keyword evidence="6" id="KW-0812">Transmembrane</keyword>
<feature type="domain" description="RING-type" evidence="7">
    <location>
        <begin position="209"/>
        <end position="251"/>
    </location>
</feature>
<dbReference type="PROSITE" id="PS50089">
    <property type="entry name" value="ZF_RING_2"/>
    <property type="match status" value="1"/>
</dbReference>
<evidence type="ECO:0000256" key="2">
    <source>
        <dbReference type="ARBA" id="ARBA00022771"/>
    </source>
</evidence>
<keyword evidence="9" id="KW-1185">Reference proteome</keyword>
<sequence>MRLFNVKGVVTGAVGLLGAAAGTAASAILTDTKRLSFGEKTLWAAFGAALSLQALHTARRLSARKRRRRRPSSRDPASFSDYLRGDGGSELPWAFREPADAEALLRAAATGGLPQRRVERLALLHLLMRLHREAHARSGNPVNALGQAIAQQQFNALVDVMTYEELYEYFGGPSMPEGLSEEVMESLPTAKVTLQDGAATVTGRQVGECAICLEGFTRGEKVRELPQCSHVFHKACVDRWLRMHSACPLCRTAL</sequence>
<evidence type="ECO:0000313" key="9">
    <source>
        <dbReference type="Proteomes" id="UP001491310"/>
    </source>
</evidence>
<comment type="caution">
    <text evidence="8">The sequence shown here is derived from an EMBL/GenBank/DDBJ whole genome shotgun (WGS) entry which is preliminary data.</text>
</comment>
<evidence type="ECO:0000256" key="4">
    <source>
        <dbReference type="PROSITE-ProRule" id="PRU00175"/>
    </source>
</evidence>
<name>A0ABR2YJE0_9CHLO</name>
<protein>
    <recommendedName>
        <fullName evidence="7">RING-type domain-containing protein</fullName>
    </recommendedName>
</protein>
<dbReference type="SUPFAM" id="SSF57850">
    <property type="entry name" value="RING/U-box"/>
    <property type="match status" value="1"/>
</dbReference>
<dbReference type="PANTHER" id="PTHR45931">
    <property type="entry name" value="SI:CH211-59O9.10"/>
    <property type="match status" value="1"/>
</dbReference>
<feature type="transmembrane region" description="Helical" evidence="6">
    <location>
        <begin position="42"/>
        <end position="61"/>
    </location>
</feature>
<dbReference type="PANTHER" id="PTHR45931:SF3">
    <property type="entry name" value="RING ZINC FINGER-CONTAINING PROTEIN"/>
    <property type="match status" value="1"/>
</dbReference>
<reference evidence="8 9" key="1">
    <citation type="journal article" date="2024" name="Nat. Commun.">
        <title>Phylogenomics reveals the evolutionary origins of lichenization in chlorophyte algae.</title>
        <authorList>
            <person name="Puginier C."/>
            <person name="Libourel C."/>
            <person name="Otte J."/>
            <person name="Skaloud P."/>
            <person name="Haon M."/>
            <person name="Grisel S."/>
            <person name="Petersen M."/>
            <person name="Berrin J.G."/>
            <person name="Delaux P.M."/>
            <person name="Dal Grande F."/>
            <person name="Keller J."/>
        </authorList>
    </citation>
    <scope>NUCLEOTIDE SEQUENCE [LARGE SCALE GENOMIC DNA]</scope>
    <source>
        <strain evidence="8 9">SAG 216-7</strain>
    </source>
</reference>
<organism evidence="8 9">
    <name type="scientific">Coccomyxa subellipsoidea</name>
    <dbReference type="NCBI Taxonomy" id="248742"/>
    <lineage>
        <taxon>Eukaryota</taxon>
        <taxon>Viridiplantae</taxon>
        <taxon>Chlorophyta</taxon>
        <taxon>core chlorophytes</taxon>
        <taxon>Trebouxiophyceae</taxon>
        <taxon>Trebouxiophyceae incertae sedis</taxon>
        <taxon>Coccomyxaceae</taxon>
        <taxon>Coccomyxa</taxon>
    </lineage>
</organism>
<keyword evidence="3" id="KW-0862">Zinc</keyword>
<gene>
    <name evidence="8" type="ORF">WJX75_004287</name>
</gene>
<keyword evidence="6" id="KW-0472">Membrane</keyword>
<keyword evidence="6" id="KW-1133">Transmembrane helix</keyword>
<dbReference type="SMART" id="SM00184">
    <property type="entry name" value="RING"/>
    <property type="match status" value="1"/>
</dbReference>
<dbReference type="EMBL" id="JALJOT010000010">
    <property type="protein sequence ID" value="KAK9906566.1"/>
    <property type="molecule type" value="Genomic_DNA"/>
</dbReference>
<evidence type="ECO:0000256" key="6">
    <source>
        <dbReference type="SAM" id="Phobius"/>
    </source>
</evidence>
<feature type="compositionally biased region" description="Basic residues" evidence="5">
    <location>
        <begin position="61"/>
        <end position="71"/>
    </location>
</feature>
<keyword evidence="2 4" id="KW-0863">Zinc-finger</keyword>
<evidence type="ECO:0000313" key="8">
    <source>
        <dbReference type="EMBL" id="KAK9906566.1"/>
    </source>
</evidence>
<dbReference type="Proteomes" id="UP001491310">
    <property type="component" value="Unassembled WGS sequence"/>
</dbReference>
<evidence type="ECO:0000256" key="1">
    <source>
        <dbReference type="ARBA" id="ARBA00022723"/>
    </source>
</evidence>
<accession>A0ABR2YJE0</accession>
<proteinExistence type="predicted"/>
<dbReference type="InterPro" id="IPR001841">
    <property type="entry name" value="Znf_RING"/>
</dbReference>
<feature type="region of interest" description="Disordered" evidence="5">
    <location>
        <begin position="61"/>
        <end position="83"/>
    </location>
</feature>
<evidence type="ECO:0000256" key="3">
    <source>
        <dbReference type="ARBA" id="ARBA00022833"/>
    </source>
</evidence>
<evidence type="ECO:0000256" key="5">
    <source>
        <dbReference type="SAM" id="MobiDB-lite"/>
    </source>
</evidence>
<dbReference type="Pfam" id="PF13639">
    <property type="entry name" value="zf-RING_2"/>
    <property type="match status" value="1"/>
</dbReference>
<keyword evidence="1" id="KW-0479">Metal-binding</keyword>
<dbReference type="CDD" id="cd16454">
    <property type="entry name" value="RING-H2_PA-TM-RING"/>
    <property type="match status" value="1"/>
</dbReference>
<evidence type="ECO:0000259" key="7">
    <source>
        <dbReference type="PROSITE" id="PS50089"/>
    </source>
</evidence>
<dbReference type="InterPro" id="IPR013083">
    <property type="entry name" value="Znf_RING/FYVE/PHD"/>
</dbReference>
<dbReference type="Gene3D" id="3.30.40.10">
    <property type="entry name" value="Zinc/RING finger domain, C3HC4 (zinc finger)"/>
    <property type="match status" value="1"/>
</dbReference>